<dbReference type="EMBL" id="JACBAD010002100">
    <property type="protein sequence ID" value="KAF7116655.1"/>
    <property type="molecule type" value="Genomic_DNA"/>
</dbReference>
<evidence type="ECO:0000313" key="2">
    <source>
        <dbReference type="EMBL" id="KAF7116655.1"/>
    </source>
</evidence>
<sequence>MDVMSTDQHRMINKLCDMVNGVFYNSQLSTAIYQLARWQKDGPPRGERGPRRARRSEESHGAAEYRAKNIEAPIGSPVFEWAGTKTQLSLPQAIIEELSDLSSDSGHEHAEKLEDAQTTPATTVEPAATPSTSATATVLGEASTHTAIIETSARGAL</sequence>
<dbReference type="Proteomes" id="UP000630445">
    <property type="component" value="Unassembled WGS sequence"/>
</dbReference>
<proteinExistence type="predicted"/>
<dbReference type="OrthoDB" id="4461408at2759"/>
<dbReference type="EMBL" id="JACBAF010002247">
    <property type="protein sequence ID" value="KAF7161394.1"/>
    <property type="molecule type" value="Genomic_DNA"/>
</dbReference>
<organism evidence="2 4">
    <name type="scientific">Aspergillus hiratsukae</name>
    <dbReference type="NCBI Taxonomy" id="1194566"/>
    <lineage>
        <taxon>Eukaryota</taxon>
        <taxon>Fungi</taxon>
        <taxon>Dikarya</taxon>
        <taxon>Ascomycota</taxon>
        <taxon>Pezizomycotina</taxon>
        <taxon>Eurotiomycetes</taxon>
        <taxon>Eurotiomycetidae</taxon>
        <taxon>Eurotiales</taxon>
        <taxon>Aspergillaceae</taxon>
        <taxon>Aspergillus</taxon>
        <taxon>Aspergillus subgen. Fumigati</taxon>
    </lineage>
</organism>
<dbReference type="Proteomes" id="UP000662466">
    <property type="component" value="Unassembled WGS sequence"/>
</dbReference>
<evidence type="ECO:0000256" key="1">
    <source>
        <dbReference type="SAM" id="MobiDB-lite"/>
    </source>
</evidence>
<accession>A0A8H6P3D2</accession>
<evidence type="ECO:0000313" key="4">
    <source>
        <dbReference type="Proteomes" id="UP000630445"/>
    </source>
</evidence>
<feature type="region of interest" description="Disordered" evidence="1">
    <location>
        <begin position="39"/>
        <end position="64"/>
    </location>
</feature>
<evidence type="ECO:0000313" key="3">
    <source>
        <dbReference type="EMBL" id="KAF7161394.1"/>
    </source>
</evidence>
<reference evidence="2" key="1">
    <citation type="submission" date="2020-06" db="EMBL/GenBank/DDBJ databases">
        <title>Draft genome sequences of strains closely related to Aspergillus parafelis and Aspergillus hiratsukae.</title>
        <authorList>
            <person name="Dos Santos R.A.C."/>
            <person name="Rivero-Menendez O."/>
            <person name="Steenwyk J.L."/>
            <person name="Mead M.E."/>
            <person name="Goldman G.H."/>
            <person name="Alastruey-Izquierdo A."/>
            <person name="Rokas A."/>
        </authorList>
    </citation>
    <scope>NUCLEOTIDE SEQUENCE</scope>
    <source>
        <strain evidence="2">CNM-CM5793</strain>
        <strain evidence="3">CNM-CM6106</strain>
    </source>
</reference>
<comment type="caution">
    <text evidence="2">The sequence shown here is derived from an EMBL/GenBank/DDBJ whole genome shotgun (WGS) entry which is preliminary data.</text>
</comment>
<feature type="compositionally biased region" description="Basic and acidic residues" evidence="1">
    <location>
        <begin position="105"/>
        <end position="115"/>
    </location>
</feature>
<gene>
    <name evidence="2" type="ORF">CNMCM5793_005147</name>
    <name evidence="3" type="ORF">CNMCM6106_008632</name>
</gene>
<name>A0A8H6P3D2_9EURO</name>
<keyword evidence="4" id="KW-1185">Reference proteome</keyword>
<protein>
    <submittedName>
        <fullName evidence="2">Uncharacterized protein</fullName>
    </submittedName>
</protein>
<feature type="region of interest" description="Disordered" evidence="1">
    <location>
        <begin position="99"/>
        <end position="135"/>
    </location>
</feature>
<dbReference type="AlphaFoldDB" id="A0A8H6P3D2"/>
<feature type="compositionally biased region" description="Low complexity" evidence="1">
    <location>
        <begin position="118"/>
        <end position="135"/>
    </location>
</feature>